<comment type="subcellular location">
    <subcellularLocation>
        <location evidence="2">Cell membrane</location>
        <topology evidence="2">Multi-pass membrane protein</topology>
    </subcellularLocation>
</comment>
<reference evidence="25 26" key="1">
    <citation type="submission" date="2022-03" db="EMBL/GenBank/DDBJ databases">
        <title>Novel taxa within the pig intestine.</title>
        <authorList>
            <person name="Wylensek D."/>
            <person name="Bishof K."/>
            <person name="Afrizal A."/>
            <person name="Clavel T."/>
        </authorList>
    </citation>
    <scope>NUCLEOTIDE SEQUENCE [LARGE SCALE GENOMIC DNA]</scope>
    <source>
        <strain evidence="25 26">CLA-KB-P66</strain>
    </source>
</reference>
<sequence length="275" mass="29559">MIKRTLSSIFLLLILSCSIYFGKAFGFSALILALAFLASYEACQIEKKCGLAPRFWVVGSLIAIIFIEKILQESGLNSHLPAILNMSLFCVLSPAILFGFFAVAALKSPYDDYPIKTLVPEFLTVMALGYMLSCFVKIAFFDVKIAVWAILVIKLSDIGGYLFGSRFGTNKIAPSISPKKSYEGLMGSVFLSCAGGMAMAHYLLKESFNGTPVWIIGALCAFIAFVALLSDLVESALKRKAGVKDSGSTLPGIGGALDLADSLILTTPVMAFILL</sequence>
<protein>
    <recommendedName>
        <fullName evidence="7">Phosphatidate cytidylyltransferase</fullName>
        <ecNumber evidence="6">2.7.7.41</ecNumber>
    </recommendedName>
    <alternativeName>
        <fullName evidence="20">CDP-DAG synthase</fullName>
    </alternativeName>
    <alternativeName>
        <fullName evidence="22">CDP-DG synthase</fullName>
    </alternativeName>
    <alternativeName>
        <fullName evidence="18">CDP-diacylglycerol synthase</fullName>
    </alternativeName>
    <alternativeName>
        <fullName evidence="21">CDP-diglyceride pyrophosphorylase</fullName>
    </alternativeName>
    <alternativeName>
        <fullName evidence="23">CDP-diglyceride synthase</fullName>
    </alternativeName>
    <alternativeName>
        <fullName evidence="19">CTP:phosphatidate cytidylyltransferase</fullName>
    </alternativeName>
</protein>
<evidence type="ECO:0000256" key="14">
    <source>
        <dbReference type="ARBA" id="ARBA00023098"/>
    </source>
</evidence>
<evidence type="ECO:0000256" key="22">
    <source>
        <dbReference type="ARBA" id="ARBA00032743"/>
    </source>
</evidence>
<gene>
    <name evidence="25" type="ORF">MOX91_01945</name>
</gene>
<evidence type="ECO:0000256" key="24">
    <source>
        <dbReference type="SAM" id="Phobius"/>
    </source>
</evidence>
<evidence type="ECO:0000256" key="8">
    <source>
        <dbReference type="ARBA" id="ARBA00022475"/>
    </source>
</evidence>
<feature type="transmembrane region" description="Helical" evidence="24">
    <location>
        <begin position="83"/>
        <end position="106"/>
    </location>
</feature>
<evidence type="ECO:0000256" key="17">
    <source>
        <dbReference type="ARBA" id="ARBA00023264"/>
    </source>
</evidence>
<keyword evidence="13 24" id="KW-1133">Transmembrane helix</keyword>
<evidence type="ECO:0000256" key="2">
    <source>
        <dbReference type="ARBA" id="ARBA00004651"/>
    </source>
</evidence>
<keyword evidence="26" id="KW-1185">Reference proteome</keyword>
<dbReference type="PROSITE" id="PS51257">
    <property type="entry name" value="PROKAR_LIPOPROTEIN"/>
    <property type="match status" value="1"/>
</dbReference>
<dbReference type="GO" id="GO:0016779">
    <property type="term" value="F:nucleotidyltransferase activity"/>
    <property type="evidence" value="ECO:0007669"/>
    <property type="project" value="UniProtKB-KW"/>
</dbReference>
<keyword evidence="11 24" id="KW-0812">Transmembrane</keyword>
<dbReference type="EC" id="2.7.7.41" evidence="6"/>
<evidence type="ECO:0000256" key="23">
    <source>
        <dbReference type="ARBA" id="ARBA00033406"/>
    </source>
</evidence>
<evidence type="ECO:0000313" key="26">
    <source>
        <dbReference type="Proteomes" id="UP001275932"/>
    </source>
</evidence>
<evidence type="ECO:0000256" key="6">
    <source>
        <dbReference type="ARBA" id="ARBA00012487"/>
    </source>
</evidence>
<dbReference type="PANTHER" id="PTHR46382">
    <property type="entry name" value="PHOSPHATIDATE CYTIDYLYLTRANSFERASE"/>
    <property type="match status" value="1"/>
</dbReference>
<organism evidence="25 26">
    <name type="scientific">Intestinicryptomonas porci</name>
    <dbReference type="NCBI Taxonomy" id="2926320"/>
    <lineage>
        <taxon>Bacteria</taxon>
        <taxon>Pseudomonadati</taxon>
        <taxon>Verrucomicrobiota</taxon>
        <taxon>Opitutia</taxon>
        <taxon>Opitutales</taxon>
        <taxon>Intestinicryptomonaceae</taxon>
        <taxon>Intestinicryptomonas</taxon>
    </lineage>
</organism>
<keyword evidence="17" id="KW-1208">Phospholipid metabolism</keyword>
<keyword evidence="8" id="KW-1003">Cell membrane</keyword>
<comment type="catalytic activity">
    <reaction evidence="1">
        <text>a 1,2-diacyl-sn-glycero-3-phosphate + CTP + H(+) = a CDP-1,2-diacyl-sn-glycerol + diphosphate</text>
        <dbReference type="Rhea" id="RHEA:16229"/>
        <dbReference type="ChEBI" id="CHEBI:15378"/>
        <dbReference type="ChEBI" id="CHEBI:33019"/>
        <dbReference type="ChEBI" id="CHEBI:37563"/>
        <dbReference type="ChEBI" id="CHEBI:58332"/>
        <dbReference type="ChEBI" id="CHEBI:58608"/>
        <dbReference type="EC" id="2.7.7.41"/>
    </reaction>
</comment>
<dbReference type="PANTHER" id="PTHR46382:SF1">
    <property type="entry name" value="PHOSPHATIDATE CYTIDYLYLTRANSFERASE"/>
    <property type="match status" value="1"/>
</dbReference>
<evidence type="ECO:0000256" key="10">
    <source>
        <dbReference type="ARBA" id="ARBA00022679"/>
    </source>
</evidence>
<comment type="caution">
    <text evidence="25">The sequence shown here is derived from an EMBL/GenBank/DDBJ whole genome shotgun (WGS) entry which is preliminary data.</text>
</comment>
<comment type="pathway">
    <text evidence="4">Lipid metabolism.</text>
</comment>
<dbReference type="Pfam" id="PF01148">
    <property type="entry name" value="CTP_transf_1"/>
    <property type="match status" value="1"/>
</dbReference>
<comment type="similarity">
    <text evidence="5">Belongs to the CDS family.</text>
</comment>
<keyword evidence="15 24" id="KW-0472">Membrane</keyword>
<dbReference type="Proteomes" id="UP001275932">
    <property type="component" value="Unassembled WGS sequence"/>
</dbReference>
<dbReference type="RefSeq" id="WP_370396393.1">
    <property type="nucleotide sequence ID" value="NZ_JALBUT010000002.1"/>
</dbReference>
<keyword evidence="12 25" id="KW-0548">Nucleotidyltransferase</keyword>
<keyword evidence="14" id="KW-0443">Lipid metabolism</keyword>
<accession>A0ABU4WEF6</accession>
<evidence type="ECO:0000256" key="1">
    <source>
        <dbReference type="ARBA" id="ARBA00001698"/>
    </source>
</evidence>
<feature type="transmembrane region" description="Helical" evidence="24">
    <location>
        <begin position="145"/>
        <end position="164"/>
    </location>
</feature>
<evidence type="ECO:0000256" key="13">
    <source>
        <dbReference type="ARBA" id="ARBA00022989"/>
    </source>
</evidence>
<keyword evidence="16" id="KW-0594">Phospholipid biosynthesis</keyword>
<evidence type="ECO:0000256" key="18">
    <source>
        <dbReference type="ARBA" id="ARBA00029893"/>
    </source>
</evidence>
<feature type="transmembrane region" description="Helical" evidence="24">
    <location>
        <begin position="210"/>
        <end position="230"/>
    </location>
</feature>
<evidence type="ECO:0000256" key="4">
    <source>
        <dbReference type="ARBA" id="ARBA00005189"/>
    </source>
</evidence>
<dbReference type="EMBL" id="JALBUT010000002">
    <property type="protein sequence ID" value="MDX8414946.1"/>
    <property type="molecule type" value="Genomic_DNA"/>
</dbReference>
<evidence type="ECO:0000256" key="21">
    <source>
        <dbReference type="ARBA" id="ARBA00032396"/>
    </source>
</evidence>
<feature type="transmembrane region" description="Helical" evidence="24">
    <location>
        <begin position="185"/>
        <end position="204"/>
    </location>
</feature>
<evidence type="ECO:0000256" key="7">
    <source>
        <dbReference type="ARBA" id="ARBA00019373"/>
    </source>
</evidence>
<feature type="transmembrane region" description="Helical" evidence="24">
    <location>
        <begin position="118"/>
        <end position="139"/>
    </location>
</feature>
<evidence type="ECO:0000256" key="11">
    <source>
        <dbReference type="ARBA" id="ARBA00022692"/>
    </source>
</evidence>
<evidence type="ECO:0000256" key="16">
    <source>
        <dbReference type="ARBA" id="ARBA00023209"/>
    </source>
</evidence>
<evidence type="ECO:0000256" key="19">
    <source>
        <dbReference type="ARBA" id="ARBA00031825"/>
    </source>
</evidence>
<keyword evidence="10" id="KW-0808">Transferase</keyword>
<evidence type="ECO:0000256" key="12">
    <source>
        <dbReference type="ARBA" id="ARBA00022695"/>
    </source>
</evidence>
<evidence type="ECO:0000256" key="9">
    <source>
        <dbReference type="ARBA" id="ARBA00022516"/>
    </source>
</evidence>
<name>A0ABU4WEF6_9BACT</name>
<evidence type="ECO:0000256" key="15">
    <source>
        <dbReference type="ARBA" id="ARBA00023136"/>
    </source>
</evidence>
<evidence type="ECO:0000256" key="3">
    <source>
        <dbReference type="ARBA" id="ARBA00005119"/>
    </source>
</evidence>
<comment type="pathway">
    <text evidence="3">Phospholipid metabolism; CDP-diacylglycerol biosynthesis; CDP-diacylglycerol from sn-glycerol 3-phosphate: step 3/3.</text>
</comment>
<evidence type="ECO:0000256" key="20">
    <source>
        <dbReference type="ARBA" id="ARBA00032253"/>
    </source>
</evidence>
<evidence type="ECO:0000313" key="25">
    <source>
        <dbReference type="EMBL" id="MDX8414946.1"/>
    </source>
</evidence>
<proteinExistence type="inferred from homology"/>
<evidence type="ECO:0000256" key="5">
    <source>
        <dbReference type="ARBA" id="ARBA00010185"/>
    </source>
</evidence>
<keyword evidence="9" id="KW-0444">Lipid biosynthesis</keyword>